<organism evidence="11 12">
    <name type="scientific">Brenthis ino</name>
    <name type="common">lesser marbled fritillary</name>
    <dbReference type="NCBI Taxonomy" id="405034"/>
    <lineage>
        <taxon>Eukaryota</taxon>
        <taxon>Metazoa</taxon>
        <taxon>Ecdysozoa</taxon>
        <taxon>Arthropoda</taxon>
        <taxon>Hexapoda</taxon>
        <taxon>Insecta</taxon>
        <taxon>Pterygota</taxon>
        <taxon>Neoptera</taxon>
        <taxon>Endopterygota</taxon>
        <taxon>Lepidoptera</taxon>
        <taxon>Glossata</taxon>
        <taxon>Ditrysia</taxon>
        <taxon>Papilionoidea</taxon>
        <taxon>Nymphalidae</taxon>
        <taxon>Heliconiinae</taxon>
        <taxon>Argynnini</taxon>
        <taxon>Brenthis</taxon>
    </lineage>
</organism>
<protein>
    <recommendedName>
        <fullName evidence="10">Hexosyltransferase</fullName>
        <ecNumber evidence="10">2.4.1.-</ecNumber>
    </recommendedName>
</protein>
<accession>A0A8J9YAW4</accession>
<dbReference type="PANTHER" id="PTHR11214">
    <property type="entry name" value="BETA-1,3-N-ACETYLGLUCOSAMINYLTRANSFERASE"/>
    <property type="match status" value="1"/>
</dbReference>
<comment type="similarity">
    <text evidence="2 10">Belongs to the glycosyltransferase 31 family.</text>
</comment>
<comment type="subcellular location">
    <subcellularLocation>
        <location evidence="1 10">Golgi apparatus membrane</location>
        <topology evidence="1 10">Single-pass type II membrane protein</topology>
    </subcellularLocation>
</comment>
<dbReference type="GO" id="GO:0000139">
    <property type="term" value="C:Golgi membrane"/>
    <property type="evidence" value="ECO:0007669"/>
    <property type="project" value="UniProtKB-SubCell"/>
</dbReference>
<dbReference type="GO" id="GO:0016758">
    <property type="term" value="F:hexosyltransferase activity"/>
    <property type="evidence" value="ECO:0007669"/>
    <property type="project" value="InterPro"/>
</dbReference>
<dbReference type="EC" id="2.4.1.-" evidence="10"/>
<evidence type="ECO:0000256" key="4">
    <source>
        <dbReference type="ARBA" id="ARBA00022679"/>
    </source>
</evidence>
<keyword evidence="5 10" id="KW-0812">Transmembrane</keyword>
<dbReference type="PANTHER" id="PTHR11214:SF349">
    <property type="entry name" value="BETA-1,3-GALACTOSYLTRANSFERASE BRN"/>
    <property type="match status" value="1"/>
</dbReference>
<evidence type="ECO:0000313" key="12">
    <source>
        <dbReference type="Proteomes" id="UP000838878"/>
    </source>
</evidence>
<keyword evidence="6 10" id="KW-0735">Signal-anchor</keyword>
<dbReference type="GO" id="GO:0008194">
    <property type="term" value="F:UDP-glycosyltransferase activity"/>
    <property type="evidence" value="ECO:0007669"/>
    <property type="project" value="TreeGrafter"/>
</dbReference>
<feature type="non-terminal residue" evidence="11">
    <location>
        <position position="342"/>
    </location>
</feature>
<proteinExistence type="inferred from homology"/>
<keyword evidence="4" id="KW-0808">Transferase</keyword>
<evidence type="ECO:0000256" key="9">
    <source>
        <dbReference type="ARBA" id="ARBA00023136"/>
    </source>
</evidence>
<dbReference type="AlphaFoldDB" id="A0A8J9YAW4"/>
<dbReference type="InterPro" id="IPR029044">
    <property type="entry name" value="Nucleotide-diphossugar_trans"/>
</dbReference>
<evidence type="ECO:0000256" key="8">
    <source>
        <dbReference type="ARBA" id="ARBA00023034"/>
    </source>
</evidence>
<dbReference type="Pfam" id="PF01762">
    <property type="entry name" value="Galactosyl_T"/>
    <property type="match status" value="1"/>
</dbReference>
<keyword evidence="7 10" id="KW-1133">Transmembrane helix</keyword>
<keyword evidence="3 10" id="KW-0328">Glycosyltransferase</keyword>
<name>A0A8J9YAW4_9NEOP</name>
<dbReference type="InterPro" id="IPR002659">
    <property type="entry name" value="Glyco_trans_31"/>
</dbReference>
<evidence type="ECO:0000256" key="3">
    <source>
        <dbReference type="ARBA" id="ARBA00022676"/>
    </source>
</evidence>
<dbReference type="Gene3D" id="3.90.550.50">
    <property type="match status" value="1"/>
</dbReference>
<keyword evidence="12" id="KW-1185">Reference proteome</keyword>
<gene>
    <name evidence="11" type="ORF">BINO364_LOCUS5963</name>
</gene>
<dbReference type="Proteomes" id="UP000838878">
    <property type="component" value="Chromosome 14"/>
</dbReference>
<keyword evidence="9 10" id="KW-0472">Membrane</keyword>
<keyword evidence="8 10" id="KW-0333">Golgi apparatus</keyword>
<evidence type="ECO:0000313" key="11">
    <source>
        <dbReference type="EMBL" id="CAH0719655.1"/>
    </source>
</evidence>
<evidence type="ECO:0000256" key="2">
    <source>
        <dbReference type="ARBA" id="ARBA00008661"/>
    </source>
</evidence>
<dbReference type="FunFam" id="3.90.550.50:FF:000042">
    <property type="entry name" value="Hexosyltransferase"/>
    <property type="match status" value="1"/>
</dbReference>
<dbReference type="OrthoDB" id="5957813at2759"/>
<dbReference type="EMBL" id="OV170234">
    <property type="protein sequence ID" value="CAH0719655.1"/>
    <property type="molecule type" value="Genomic_DNA"/>
</dbReference>
<evidence type="ECO:0000256" key="7">
    <source>
        <dbReference type="ARBA" id="ARBA00022989"/>
    </source>
</evidence>
<evidence type="ECO:0000256" key="6">
    <source>
        <dbReference type="ARBA" id="ARBA00022968"/>
    </source>
</evidence>
<reference evidence="11" key="1">
    <citation type="submission" date="2021-12" db="EMBL/GenBank/DDBJ databases">
        <authorList>
            <person name="Martin H S."/>
        </authorList>
    </citation>
    <scope>NUCLEOTIDE SEQUENCE</scope>
</reference>
<sequence length="342" mass="40005">MRRKKYYQFIVSACVFVYVYYFFGVGDYIYSKSYEDDFDYPLNIDIRPLVEEVLSGRKPAVAPINFYPYRFLTNSGKCSTLEKLDLFIIVKSAMGNYEQRNAIRQTYGQENLVPGIIIRTLFFLGVDTPKSETQKLIDKEMADFKDIIQIDFQDNYYNNTIKTMMSFRWLYEHCSTADYYLFTDDDMYISVKNLLDYVQDVATTIGRSGNGVGYGKESVCYAGFMFKSTPQRIRSSKWRVSLEEYPWNKWPPYVTAGAYILSNRCMKMLYAGSLFVKNFRFDDIYLGIVAKKVGLKLTHCPNIYFYKKSYTLNGYKNVIASHGYGHPEELIRVWNEQNAKPQ</sequence>
<evidence type="ECO:0000256" key="1">
    <source>
        <dbReference type="ARBA" id="ARBA00004323"/>
    </source>
</evidence>
<dbReference type="SUPFAM" id="SSF53448">
    <property type="entry name" value="Nucleotide-diphospho-sugar transferases"/>
    <property type="match status" value="1"/>
</dbReference>
<evidence type="ECO:0000256" key="10">
    <source>
        <dbReference type="RuleBase" id="RU363063"/>
    </source>
</evidence>
<evidence type="ECO:0000256" key="5">
    <source>
        <dbReference type="ARBA" id="ARBA00022692"/>
    </source>
</evidence>
<feature type="transmembrane region" description="Helical" evidence="10">
    <location>
        <begin position="6"/>
        <end position="23"/>
    </location>
</feature>
<dbReference type="GO" id="GO:0006493">
    <property type="term" value="P:protein O-linked glycosylation"/>
    <property type="evidence" value="ECO:0007669"/>
    <property type="project" value="TreeGrafter"/>
</dbReference>